<dbReference type="SUPFAM" id="SSF55031">
    <property type="entry name" value="Bacterial exopeptidase dimerisation domain"/>
    <property type="match status" value="1"/>
</dbReference>
<keyword evidence="11" id="KW-1185">Reference proteome</keyword>
<dbReference type="Gene3D" id="3.40.630.10">
    <property type="entry name" value="Zn peptidases"/>
    <property type="match status" value="1"/>
</dbReference>
<evidence type="ECO:0000256" key="1">
    <source>
        <dbReference type="ARBA" id="ARBA00006247"/>
    </source>
</evidence>
<organism evidence="10 11">
    <name type="scientific">Lentinus tigrinus ALCF2SS1-6</name>
    <dbReference type="NCBI Taxonomy" id="1328759"/>
    <lineage>
        <taxon>Eukaryota</taxon>
        <taxon>Fungi</taxon>
        <taxon>Dikarya</taxon>
        <taxon>Basidiomycota</taxon>
        <taxon>Agaricomycotina</taxon>
        <taxon>Agaricomycetes</taxon>
        <taxon>Polyporales</taxon>
        <taxon>Polyporaceae</taxon>
        <taxon>Lentinus</taxon>
    </lineage>
</organism>
<sequence>MEFGNASVRPGGARIYFSLATLTALGLSLFYFFARSPHFGPCGASTTLTLGALDEVCPQTTAIAPEKNRAFLDTLEEQYQSEGFKLQAYESLGGAIRVPTVAYDDLAPPGQDERWEIFGQLHAYLAERFPLVHATLRKTHVNKYALVYHWQGSDESLKPALLTAHQDVVPVEPLTVDQWIHPPFSGHYDGEYIWGRGSCDDKPGLIGTLTAVEELLRAGFTPTRTFVLAYGIDEERGGISGATAIRDYLIATYGEYAFSILVDEGGGYGVSDDVIMVNPGVAEKGKFDVRFEISAPGGHSSIPPEHTSIGLLAAVIKQLENNPHTPHLNRSGIYYNLLQCRAEHDPSLSEDFRSLITGSRKSDKALHALEQHLARTDRLYSALAGTTQAADVVHGGVKANALPEQAEVIVNHRVDIHSSIAALQARIASVVKPIVKQYRLELDAFGLYKETIEDGGDINGLLRITDAWGTALEPAPITPMGDSGPFKLLSGTIIGVLGASNRTGYDKKVFIAPSMSTGNTDTKHYWKLTKHIYRYGHMNGEDSYNGAHTINEAVRGEGFLEIIRFFTWVILNVDESALLD</sequence>
<keyword evidence="8" id="KW-0472">Membrane</keyword>
<keyword evidence="8" id="KW-0812">Transmembrane</keyword>
<dbReference type="EMBL" id="ML122254">
    <property type="protein sequence ID" value="RPD64023.1"/>
    <property type="molecule type" value="Genomic_DNA"/>
</dbReference>
<dbReference type="Pfam" id="PF07687">
    <property type="entry name" value="M20_dimer"/>
    <property type="match status" value="1"/>
</dbReference>
<keyword evidence="8" id="KW-1133">Transmembrane helix</keyword>
<evidence type="ECO:0000256" key="3">
    <source>
        <dbReference type="ARBA" id="ARBA00022723"/>
    </source>
</evidence>
<dbReference type="GO" id="GO:0004181">
    <property type="term" value="F:metallocarboxypeptidase activity"/>
    <property type="evidence" value="ECO:0007669"/>
    <property type="project" value="InterPro"/>
</dbReference>
<dbReference type="PANTHER" id="PTHR45962">
    <property type="entry name" value="N-FATTY-ACYL-AMINO ACID SYNTHASE/HYDROLASE PM20D1"/>
    <property type="match status" value="1"/>
</dbReference>
<evidence type="ECO:0000256" key="5">
    <source>
        <dbReference type="ARBA" id="ARBA00022833"/>
    </source>
</evidence>
<dbReference type="InterPro" id="IPR036264">
    <property type="entry name" value="Bact_exopeptidase_dim_dom"/>
</dbReference>
<dbReference type="GO" id="GO:0046872">
    <property type="term" value="F:metal ion binding"/>
    <property type="evidence" value="ECO:0007669"/>
    <property type="project" value="UniProtKB-KW"/>
</dbReference>
<name>A0A5C2SJM9_9APHY</name>
<keyword evidence="2" id="KW-0645">Protease</keyword>
<dbReference type="PANTHER" id="PTHR45962:SF1">
    <property type="entry name" value="N-FATTY-ACYL-AMINO ACID SYNTHASE_HYDROLASE PM20D1"/>
    <property type="match status" value="1"/>
</dbReference>
<dbReference type="AlphaFoldDB" id="A0A5C2SJM9"/>
<evidence type="ECO:0000256" key="4">
    <source>
        <dbReference type="ARBA" id="ARBA00022801"/>
    </source>
</evidence>
<comment type="similarity">
    <text evidence="1">Belongs to the peptidase M20A family.</text>
</comment>
<dbReference type="OrthoDB" id="3064516at2759"/>
<dbReference type="STRING" id="1328759.A0A5C2SJM9"/>
<feature type="domain" description="Peptidase M20 dimerisation" evidence="9">
    <location>
        <begin position="282"/>
        <end position="438"/>
    </location>
</feature>
<dbReference type="InterPro" id="IPR011650">
    <property type="entry name" value="Peptidase_M20_dimer"/>
</dbReference>
<evidence type="ECO:0000259" key="9">
    <source>
        <dbReference type="Pfam" id="PF07687"/>
    </source>
</evidence>
<evidence type="ECO:0000313" key="10">
    <source>
        <dbReference type="EMBL" id="RPD64023.1"/>
    </source>
</evidence>
<dbReference type="CDD" id="cd05674">
    <property type="entry name" value="M20_yscS"/>
    <property type="match status" value="1"/>
</dbReference>
<feature type="binding site" evidence="7">
    <location>
        <position position="200"/>
    </location>
    <ligand>
        <name>Zn(2+)</name>
        <dbReference type="ChEBI" id="CHEBI:29105"/>
        <label>1</label>
    </ligand>
</feature>
<dbReference type="SUPFAM" id="SSF53187">
    <property type="entry name" value="Zn-dependent exopeptidases"/>
    <property type="match status" value="1"/>
</dbReference>
<feature type="binding site" evidence="7">
    <location>
        <position position="200"/>
    </location>
    <ligand>
        <name>Zn(2+)</name>
        <dbReference type="ChEBI" id="CHEBI:29105"/>
        <label>2</label>
    </ligand>
</feature>
<dbReference type="InterPro" id="IPR017141">
    <property type="entry name" value="Pept_M20_carboxypep"/>
</dbReference>
<feature type="binding site" evidence="7">
    <location>
        <position position="263"/>
    </location>
    <ligand>
        <name>Zn(2+)</name>
        <dbReference type="ChEBI" id="CHEBI:29105"/>
        <label>2</label>
    </ligand>
</feature>
<keyword evidence="3 7" id="KW-0479">Metal-binding</keyword>
<dbReference type="GO" id="GO:0000328">
    <property type="term" value="C:fungal-type vacuole lumen"/>
    <property type="evidence" value="ECO:0007669"/>
    <property type="project" value="TreeGrafter"/>
</dbReference>
<evidence type="ECO:0000256" key="7">
    <source>
        <dbReference type="PIRSR" id="PIRSR037217-2"/>
    </source>
</evidence>
<evidence type="ECO:0000313" key="11">
    <source>
        <dbReference type="Proteomes" id="UP000313359"/>
    </source>
</evidence>
<feature type="active site" description="Proton acceptor" evidence="6">
    <location>
        <position position="234"/>
    </location>
</feature>
<dbReference type="InterPro" id="IPR047177">
    <property type="entry name" value="Pept_M20A"/>
</dbReference>
<evidence type="ECO:0000256" key="8">
    <source>
        <dbReference type="SAM" id="Phobius"/>
    </source>
</evidence>
<protein>
    <submittedName>
        <fullName evidence="10">Carboxypeptidase S</fullName>
    </submittedName>
</protein>
<dbReference type="InterPro" id="IPR002933">
    <property type="entry name" value="Peptidase_M20"/>
</dbReference>
<proteinExistence type="inferred from homology"/>
<dbReference type="Proteomes" id="UP000313359">
    <property type="component" value="Unassembled WGS sequence"/>
</dbReference>
<evidence type="ECO:0000256" key="2">
    <source>
        <dbReference type="ARBA" id="ARBA00022670"/>
    </source>
</evidence>
<evidence type="ECO:0000256" key="6">
    <source>
        <dbReference type="PIRSR" id="PIRSR037217-1"/>
    </source>
</evidence>
<feature type="transmembrane region" description="Helical" evidence="8">
    <location>
        <begin position="15"/>
        <end position="34"/>
    </location>
</feature>
<keyword evidence="4" id="KW-0378">Hydrolase</keyword>
<dbReference type="Gene3D" id="3.30.70.360">
    <property type="match status" value="1"/>
</dbReference>
<dbReference type="GO" id="GO:0051603">
    <property type="term" value="P:proteolysis involved in protein catabolic process"/>
    <property type="evidence" value="ECO:0007669"/>
    <property type="project" value="TreeGrafter"/>
</dbReference>
<accession>A0A5C2SJM9</accession>
<keyword evidence="10" id="KW-0121">Carboxypeptidase</keyword>
<feature type="active site" evidence="6">
    <location>
        <position position="167"/>
    </location>
</feature>
<feature type="binding site" evidence="7">
    <location>
        <position position="165"/>
    </location>
    <ligand>
        <name>Zn(2+)</name>
        <dbReference type="ChEBI" id="CHEBI:29105"/>
        <label>2</label>
    </ligand>
</feature>
<feature type="binding site" evidence="7">
    <location>
        <position position="548"/>
    </location>
    <ligand>
        <name>Zn(2+)</name>
        <dbReference type="ChEBI" id="CHEBI:29105"/>
        <label>1</label>
    </ligand>
</feature>
<dbReference type="Pfam" id="PF01546">
    <property type="entry name" value="Peptidase_M20"/>
    <property type="match status" value="1"/>
</dbReference>
<dbReference type="PIRSF" id="PIRSF037217">
    <property type="entry name" value="Carboxypeptidase_S"/>
    <property type="match status" value="1"/>
</dbReference>
<keyword evidence="5 7" id="KW-0862">Zinc</keyword>
<gene>
    <name evidence="10" type="ORF">L227DRAFT_571591</name>
</gene>
<reference evidence="10" key="1">
    <citation type="journal article" date="2018" name="Genome Biol. Evol.">
        <title>Genomics and development of Lentinus tigrinus, a white-rot wood-decaying mushroom with dimorphic fruiting bodies.</title>
        <authorList>
            <person name="Wu B."/>
            <person name="Xu Z."/>
            <person name="Knudson A."/>
            <person name="Carlson A."/>
            <person name="Chen N."/>
            <person name="Kovaka S."/>
            <person name="LaButti K."/>
            <person name="Lipzen A."/>
            <person name="Pennachio C."/>
            <person name="Riley R."/>
            <person name="Schakwitz W."/>
            <person name="Umezawa K."/>
            <person name="Ohm R.A."/>
            <person name="Grigoriev I.V."/>
            <person name="Nagy L.G."/>
            <person name="Gibbons J."/>
            <person name="Hibbett D."/>
        </authorList>
    </citation>
    <scope>NUCLEOTIDE SEQUENCE [LARGE SCALE GENOMIC DNA]</scope>
    <source>
        <strain evidence="10">ALCF2SS1-6</strain>
    </source>
</reference>
<feature type="binding site" evidence="7">
    <location>
        <position position="235"/>
    </location>
    <ligand>
        <name>Zn(2+)</name>
        <dbReference type="ChEBI" id="CHEBI:29105"/>
        <label>1</label>
    </ligand>
</feature>